<evidence type="ECO:0000313" key="16">
    <source>
        <dbReference type="Proteomes" id="UP001431209"/>
    </source>
</evidence>
<dbReference type="GO" id="GO:0050660">
    <property type="term" value="F:flavin adenine dinucleotide binding"/>
    <property type="evidence" value="ECO:0007669"/>
    <property type="project" value="TreeGrafter"/>
</dbReference>
<dbReference type="Pfam" id="PF00175">
    <property type="entry name" value="NAD_binding_1"/>
    <property type="match status" value="1"/>
</dbReference>
<evidence type="ECO:0000256" key="10">
    <source>
        <dbReference type="ARBA" id="ARBA00023167"/>
    </source>
</evidence>
<evidence type="ECO:0000256" key="12">
    <source>
        <dbReference type="ARBA" id="ARBA00040659"/>
    </source>
</evidence>
<dbReference type="InterPro" id="IPR008254">
    <property type="entry name" value="Flavodoxin/NO_synth"/>
</dbReference>
<dbReference type="Gene3D" id="1.20.990.10">
    <property type="entry name" value="NADPH-cytochrome p450 Reductase, Chain A, domain 3"/>
    <property type="match status" value="1"/>
</dbReference>
<dbReference type="SUPFAM" id="SSF52343">
    <property type="entry name" value="Ferredoxin reductase-like, C-terminal NADP-linked domain"/>
    <property type="match status" value="1"/>
</dbReference>
<dbReference type="GO" id="GO:0050667">
    <property type="term" value="P:homocysteine metabolic process"/>
    <property type="evidence" value="ECO:0007669"/>
    <property type="project" value="TreeGrafter"/>
</dbReference>
<evidence type="ECO:0000313" key="15">
    <source>
        <dbReference type="EMBL" id="KAL0483321.1"/>
    </source>
</evidence>
<dbReference type="InterPro" id="IPR017927">
    <property type="entry name" value="FAD-bd_FR_type"/>
</dbReference>
<dbReference type="EC" id="1.16.1.8" evidence="11"/>
<organism evidence="15 16">
    <name type="scientific">Acrasis kona</name>
    <dbReference type="NCBI Taxonomy" id="1008807"/>
    <lineage>
        <taxon>Eukaryota</taxon>
        <taxon>Discoba</taxon>
        <taxon>Heterolobosea</taxon>
        <taxon>Tetramitia</taxon>
        <taxon>Eutetramitia</taxon>
        <taxon>Acrasidae</taxon>
        <taxon>Acrasis</taxon>
    </lineage>
</organism>
<evidence type="ECO:0000259" key="14">
    <source>
        <dbReference type="PROSITE" id="PS51384"/>
    </source>
</evidence>
<keyword evidence="7" id="KW-0274">FAD</keyword>
<dbReference type="Gene3D" id="2.40.30.10">
    <property type="entry name" value="Translation factors"/>
    <property type="match status" value="1"/>
</dbReference>
<feature type="domain" description="Flavodoxin-like" evidence="13">
    <location>
        <begin position="7"/>
        <end position="154"/>
    </location>
</feature>
<dbReference type="Pfam" id="PF00258">
    <property type="entry name" value="Flavodoxin_1"/>
    <property type="match status" value="1"/>
</dbReference>
<evidence type="ECO:0000256" key="11">
    <source>
        <dbReference type="ARBA" id="ARBA00039088"/>
    </source>
</evidence>
<dbReference type="PANTHER" id="PTHR19384">
    <property type="entry name" value="NITRIC OXIDE SYNTHASE-RELATED"/>
    <property type="match status" value="1"/>
</dbReference>
<keyword evidence="16" id="KW-1185">Reference proteome</keyword>
<dbReference type="PRINTS" id="PR00369">
    <property type="entry name" value="FLAVODOXIN"/>
</dbReference>
<dbReference type="InterPro" id="IPR039261">
    <property type="entry name" value="FNR_nucleotide-bd"/>
</dbReference>
<evidence type="ECO:0000259" key="13">
    <source>
        <dbReference type="PROSITE" id="PS50902"/>
    </source>
</evidence>
<evidence type="ECO:0000256" key="9">
    <source>
        <dbReference type="ARBA" id="ARBA00023002"/>
    </source>
</evidence>
<evidence type="ECO:0000256" key="1">
    <source>
        <dbReference type="ARBA" id="ARBA00001917"/>
    </source>
</evidence>
<gene>
    <name evidence="15" type="ORF">AKO1_014718</name>
</gene>
<comment type="cofactor">
    <cofactor evidence="1">
        <name>FMN</name>
        <dbReference type="ChEBI" id="CHEBI:58210"/>
    </cofactor>
</comment>
<dbReference type="GO" id="GO:0010181">
    <property type="term" value="F:FMN binding"/>
    <property type="evidence" value="ECO:0007669"/>
    <property type="project" value="InterPro"/>
</dbReference>
<keyword evidence="4" id="KW-0285">Flavoprotein</keyword>
<keyword evidence="3" id="KW-0028">Amino-acid biosynthesis</keyword>
<reference evidence="15 16" key="1">
    <citation type="submission" date="2024-03" db="EMBL/GenBank/DDBJ databases">
        <title>The Acrasis kona genome and developmental transcriptomes reveal deep origins of eukaryotic multicellular pathways.</title>
        <authorList>
            <person name="Sheikh S."/>
            <person name="Fu C.-J."/>
            <person name="Brown M.W."/>
            <person name="Baldauf S.L."/>
        </authorList>
    </citation>
    <scope>NUCLEOTIDE SEQUENCE [LARGE SCALE GENOMIC DNA]</scope>
    <source>
        <strain evidence="15 16">ATCC MYA-3509</strain>
    </source>
</reference>
<protein>
    <recommendedName>
        <fullName evidence="12">Methionine synthase reductase</fullName>
        <ecNumber evidence="11">1.16.1.8</ecNumber>
    </recommendedName>
</protein>
<accession>A0AAW2Z3K2</accession>
<dbReference type="PROSITE" id="PS50902">
    <property type="entry name" value="FLAVODOXIN_LIKE"/>
    <property type="match status" value="1"/>
</dbReference>
<dbReference type="GO" id="GO:0009086">
    <property type="term" value="P:methionine biosynthetic process"/>
    <property type="evidence" value="ECO:0007669"/>
    <property type="project" value="UniProtKB-KW"/>
</dbReference>
<dbReference type="Proteomes" id="UP001431209">
    <property type="component" value="Unassembled WGS sequence"/>
</dbReference>
<keyword evidence="8" id="KW-0521">NADP</keyword>
<dbReference type="InterPro" id="IPR001433">
    <property type="entry name" value="OxRdtase_FAD/NAD-bd"/>
</dbReference>
<evidence type="ECO:0000256" key="5">
    <source>
        <dbReference type="ARBA" id="ARBA00022643"/>
    </source>
</evidence>
<dbReference type="SUPFAM" id="SSF52218">
    <property type="entry name" value="Flavoproteins"/>
    <property type="match status" value="1"/>
</dbReference>
<evidence type="ECO:0000256" key="7">
    <source>
        <dbReference type="ARBA" id="ARBA00022827"/>
    </source>
</evidence>
<dbReference type="AlphaFoldDB" id="A0AAW2Z3K2"/>
<dbReference type="SUPFAM" id="SSF63380">
    <property type="entry name" value="Riboflavin synthase domain-like"/>
    <property type="match status" value="1"/>
</dbReference>
<evidence type="ECO:0000256" key="6">
    <source>
        <dbReference type="ARBA" id="ARBA00022691"/>
    </source>
</evidence>
<dbReference type="GO" id="GO:0030586">
    <property type="term" value="F:[methionine synthase] reductase (NADPH) activity"/>
    <property type="evidence" value="ECO:0007669"/>
    <property type="project" value="UniProtKB-EC"/>
</dbReference>
<dbReference type="InterPro" id="IPR023173">
    <property type="entry name" value="NADPH_Cyt_P450_Rdtase_alpha"/>
</dbReference>
<dbReference type="InterPro" id="IPR017938">
    <property type="entry name" value="Riboflavin_synthase-like_b-brl"/>
</dbReference>
<name>A0AAW2Z3K2_9EUKA</name>
<evidence type="ECO:0000256" key="2">
    <source>
        <dbReference type="ARBA" id="ARBA00001974"/>
    </source>
</evidence>
<dbReference type="FunFam" id="3.40.50.360:FF:000059">
    <property type="entry name" value="5-methyltetrahydrofolate-homocysteine methyltransferase reductase"/>
    <property type="match status" value="1"/>
</dbReference>
<dbReference type="EMBL" id="JAOPGA020000950">
    <property type="protein sequence ID" value="KAL0483321.1"/>
    <property type="molecule type" value="Genomic_DNA"/>
</dbReference>
<dbReference type="Gene3D" id="3.40.50.360">
    <property type="match status" value="1"/>
</dbReference>
<evidence type="ECO:0000256" key="8">
    <source>
        <dbReference type="ARBA" id="ARBA00022857"/>
    </source>
</evidence>
<dbReference type="InterPro" id="IPR029039">
    <property type="entry name" value="Flavoprotein-like_sf"/>
</dbReference>
<keyword evidence="9" id="KW-0560">Oxidoreductase</keyword>
<dbReference type="InterPro" id="IPR001094">
    <property type="entry name" value="Flavdoxin-like"/>
</dbReference>
<feature type="domain" description="FAD-binding FR-type" evidence="14">
    <location>
        <begin position="216"/>
        <end position="470"/>
    </location>
</feature>
<dbReference type="InterPro" id="IPR003097">
    <property type="entry name" value="CysJ-like_FAD-binding"/>
</dbReference>
<comment type="caution">
    <text evidence="15">The sequence shown here is derived from an EMBL/GenBank/DDBJ whole genome shotgun (WGS) entry which is preliminary data.</text>
</comment>
<sequence>MEARTPLNVLFASASGNAESIAKRIYEICQSKKYTAEFMDLNNFKDKELPKRKAGSALNMIIVCSTTGNGDVPENGDKFFRFIKRASQPKDLFDGVRYGVLGLGDTNYDKFCNASKLIDRRLSELGGQRFCTHGAADDATGLEEVVEPWIDQLKSHLDELYPTTAAPVTRKHSSHQDDVANFAPAGCYVKVTLTDGESHEGHKLPKTNNQGPFDIKNPFNAKVITARYLTQSGSEKQVLHMELDISGSGIDYSPGDAIGIIPQNDEDSVKTLLQTLKVYEQKDQLIKCECIDDQKEELFPRHLQQDEPITLFDLFLNVLDIEGTLSPNTLRMLAECCTEKNDRHDLTVLSLPHVNAGAYRVKISQQHASLCDILKLYPSCQPSLQQVLQWLQPIKPRYYSISCSPLRHPNSIHIAFTIVEWETPPPQRSKKYGVCTRWLNRKAKKLMMSEDQFDVNIRIFLKSTPEFRLPQSTNTPIIMVGPGTGVAPFRGFLQHRESVMYASVDSDNLGNTSTLRLESNDQCNWLFYGCRRRDVDFLYRQDLRHFEAPNSPVCLNLLVATSREGNNGLWYGGSYVQDYMKEHANTILDVMNRKAGYLYVCGDAYGMAKDVHRVLMGIIQEDSGCDKESAQAVIDRWEAEGRYQKDVWSS</sequence>
<keyword evidence="5" id="KW-0288">FMN</keyword>
<evidence type="ECO:0000256" key="3">
    <source>
        <dbReference type="ARBA" id="ARBA00022605"/>
    </source>
</evidence>
<dbReference type="InterPro" id="IPR001709">
    <property type="entry name" value="Flavoprot_Pyr_Nucl_cyt_Rdtase"/>
</dbReference>
<keyword evidence="6" id="KW-0949">S-adenosyl-L-methionine</keyword>
<dbReference type="GO" id="GO:0005829">
    <property type="term" value="C:cytosol"/>
    <property type="evidence" value="ECO:0007669"/>
    <property type="project" value="TreeGrafter"/>
</dbReference>
<dbReference type="PRINTS" id="PR00371">
    <property type="entry name" value="FPNCR"/>
</dbReference>
<keyword evidence="10" id="KW-0486">Methionine biosynthesis</keyword>
<dbReference type="Pfam" id="PF00667">
    <property type="entry name" value="FAD_binding_1"/>
    <property type="match status" value="1"/>
</dbReference>
<dbReference type="PANTHER" id="PTHR19384:SF84">
    <property type="entry name" value="METHIONINE SYNTHASE REDUCTASE"/>
    <property type="match status" value="1"/>
</dbReference>
<dbReference type="Gene3D" id="3.40.50.80">
    <property type="entry name" value="Nucleotide-binding domain of ferredoxin-NADP reductase (FNR) module"/>
    <property type="match status" value="1"/>
</dbReference>
<dbReference type="PROSITE" id="PS51384">
    <property type="entry name" value="FAD_FR"/>
    <property type="match status" value="1"/>
</dbReference>
<comment type="cofactor">
    <cofactor evidence="2">
        <name>FAD</name>
        <dbReference type="ChEBI" id="CHEBI:57692"/>
    </cofactor>
</comment>
<proteinExistence type="predicted"/>
<evidence type="ECO:0000256" key="4">
    <source>
        <dbReference type="ARBA" id="ARBA00022630"/>
    </source>
</evidence>